<dbReference type="Gene3D" id="2.40.10.10">
    <property type="entry name" value="Trypsin-like serine proteases"/>
    <property type="match status" value="1"/>
</dbReference>
<feature type="domain" description="Peptidase S1" evidence="6">
    <location>
        <begin position="7"/>
        <end position="225"/>
    </location>
</feature>
<dbReference type="InterPro" id="IPR001254">
    <property type="entry name" value="Trypsin_dom"/>
</dbReference>
<accession>A0ABN8IF79</accession>
<keyword evidence="2" id="KW-0645">Protease</keyword>
<dbReference type="InterPro" id="IPR009003">
    <property type="entry name" value="Peptidase_S1_PA"/>
</dbReference>
<evidence type="ECO:0000256" key="3">
    <source>
        <dbReference type="ARBA" id="ARBA00022801"/>
    </source>
</evidence>
<keyword evidence="3" id="KW-0378">Hydrolase</keyword>
<dbReference type="InterPro" id="IPR001314">
    <property type="entry name" value="Peptidase_S1A"/>
</dbReference>
<dbReference type="PANTHER" id="PTHR24276:SF98">
    <property type="entry name" value="FI18310P1-RELATED"/>
    <property type="match status" value="1"/>
</dbReference>
<keyword evidence="8" id="KW-1185">Reference proteome</keyword>
<evidence type="ECO:0000313" key="8">
    <source>
        <dbReference type="Proteomes" id="UP000837857"/>
    </source>
</evidence>
<keyword evidence="4" id="KW-0720">Serine protease</keyword>
<evidence type="ECO:0000256" key="1">
    <source>
        <dbReference type="ARBA" id="ARBA00007664"/>
    </source>
</evidence>
<dbReference type="Proteomes" id="UP000837857">
    <property type="component" value="Chromosome 21"/>
</dbReference>
<dbReference type="Pfam" id="PF00089">
    <property type="entry name" value="Trypsin"/>
    <property type="match status" value="1"/>
</dbReference>
<dbReference type="SMART" id="SM00020">
    <property type="entry name" value="Tryp_SPc"/>
    <property type="match status" value="1"/>
</dbReference>
<feature type="non-terminal residue" evidence="7">
    <location>
        <position position="234"/>
    </location>
</feature>
<evidence type="ECO:0000259" key="6">
    <source>
        <dbReference type="PROSITE" id="PS50240"/>
    </source>
</evidence>
<proteinExistence type="inferred from homology"/>
<sequence length="234" mass="25619">MPLEWRIYEGNDLQFDKHSYLVKLEFQRTETLTVTMCSGSIISSSWIISSAHCFHGSVRTVLVSYGTKRGLRRIARVHKRDTWLHPSFTPKGDAVLNRERDIALLRLRPAIASDANIKPLKLAAIYPRAGEPATIAGYGRTEVYSTPPKQGAVVITQCPFPKGTAICTEGAVRTAPGDSGGPLIYDDSLVGLTSAGCTDVQTNRMCLTVYTSIAANINWIRQVTKIPVTIIISA</sequence>
<dbReference type="PROSITE" id="PS50240">
    <property type="entry name" value="TRYPSIN_DOM"/>
    <property type="match status" value="1"/>
</dbReference>
<evidence type="ECO:0000313" key="7">
    <source>
        <dbReference type="EMBL" id="CAH2054385.1"/>
    </source>
</evidence>
<dbReference type="PANTHER" id="PTHR24276">
    <property type="entry name" value="POLYSERASE-RELATED"/>
    <property type="match status" value="1"/>
</dbReference>
<organism evidence="7 8">
    <name type="scientific">Iphiclides podalirius</name>
    <name type="common">scarce swallowtail</name>
    <dbReference type="NCBI Taxonomy" id="110791"/>
    <lineage>
        <taxon>Eukaryota</taxon>
        <taxon>Metazoa</taxon>
        <taxon>Ecdysozoa</taxon>
        <taxon>Arthropoda</taxon>
        <taxon>Hexapoda</taxon>
        <taxon>Insecta</taxon>
        <taxon>Pterygota</taxon>
        <taxon>Neoptera</taxon>
        <taxon>Endopterygota</taxon>
        <taxon>Lepidoptera</taxon>
        <taxon>Glossata</taxon>
        <taxon>Ditrysia</taxon>
        <taxon>Papilionoidea</taxon>
        <taxon>Papilionidae</taxon>
        <taxon>Papilioninae</taxon>
        <taxon>Iphiclides</taxon>
    </lineage>
</organism>
<evidence type="ECO:0000256" key="4">
    <source>
        <dbReference type="ARBA" id="ARBA00022825"/>
    </source>
</evidence>
<gene>
    <name evidence="7" type="ORF">IPOD504_LOCUS8606</name>
</gene>
<evidence type="ECO:0000256" key="5">
    <source>
        <dbReference type="ARBA" id="ARBA00023157"/>
    </source>
</evidence>
<name>A0ABN8IF79_9NEOP</name>
<keyword evidence="5" id="KW-1015">Disulfide bond</keyword>
<protein>
    <recommendedName>
        <fullName evidence="6">Peptidase S1 domain-containing protein</fullName>
    </recommendedName>
</protein>
<comment type="similarity">
    <text evidence="1">Belongs to the peptidase S1 family.</text>
</comment>
<dbReference type="InterPro" id="IPR050430">
    <property type="entry name" value="Peptidase_S1"/>
</dbReference>
<dbReference type="SUPFAM" id="SSF50494">
    <property type="entry name" value="Trypsin-like serine proteases"/>
    <property type="match status" value="1"/>
</dbReference>
<reference evidence="7" key="1">
    <citation type="submission" date="2022-03" db="EMBL/GenBank/DDBJ databases">
        <authorList>
            <person name="Martin H S."/>
        </authorList>
    </citation>
    <scope>NUCLEOTIDE SEQUENCE</scope>
</reference>
<dbReference type="InterPro" id="IPR043504">
    <property type="entry name" value="Peptidase_S1_PA_chymotrypsin"/>
</dbReference>
<dbReference type="PRINTS" id="PR00722">
    <property type="entry name" value="CHYMOTRYPSIN"/>
</dbReference>
<dbReference type="EMBL" id="OW152833">
    <property type="protein sequence ID" value="CAH2054385.1"/>
    <property type="molecule type" value="Genomic_DNA"/>
</dbReference>
<evidence type="ECO:0000256" key="2">
    <source>
        <dbReference type="ARBA" id="ARBA00022670"/>
    </source>
</evidence>